<gene>
    <name evidence="3" type="ORF">niasHS_011210</name>
</gene>
<evidence type="ECO:0000256" key="1">
    <source>
        <dbReference type="SAM" id="Phobius"/>
    </source>
</evidence>
<dbReference type="EMBL" id="JBICCN010000254">
    <property type="protein sequence ID" value="KAL3083408.1"/>
    <property type="molecule type" value="Genomic_DNA"/>
</dbReference>
<feature type="signal peptide" evidence="2">
    <location>
        <begin position="1"/>
        <end position="21"/>
    </location>
</feature>
<proteinExistence type="predicted"/>
<evidence type="ECO:0000256" key="2">
    <source>
        <dbReference type="SAM" id="SignalP"/>
    </source>
</evidence>
<organism evidence="3 4">
    <name type="scientific">Heterodera schachtii</name>
    <name type="common">Sugarbeet cyst nematode worm</name>
    <name type="synonym">Tylenchus schachtii</name>
    <dbReference type="NCBI Taxonomy" id="97005"/>
    <lineage>
        <taxon>Eukaryota</taxon>
        <taxon>Metazoa</taxon>
        <taxon>Ecdysozoa</taxon>
        <taxon>Nematoda</taxon>
        <taxon>Chromadorea</taxon>
        <taxon>Rhabditida</taxon>
        <taxon>Tylenchina</taxon>
        <taxon>Tylenchomorpha</taxon>
        <taxon>Tylenchoidea</taxon>
        <taxon>Heteroderidae</taxon>
        <taxon>Heteroderinae</taxon>
        <taxon>Heterodera</taxon>
    </lineage>
</organism>
<keyword evidence="4" id="KW-1185">Reference proteome</keyword>
<evidence type="ECO:0000313" key="4">
    <source>
        <dbReference type="Proteomes" id="UP001620645"/>
    </source>
</evidence>
<keyword evidence="1" id="KW-1133">Transmembrane helix</keyword>
<keyword evidence="1" id="KW-0472">Membrane</keyword>
<sequence length="87" mass="8933">MRLLILTLLLAQLLSAVFVHGTSVPIQTQLLLGGGPAAAQGLPPTQTKAIRRRKRGIKTSGLIAGALIGTGAAVGANAYKKYKANKG</sequence>
<dbReference type="Proteomes" id="UP001620645">
    <property type="component" value="Unassembled WGS sequence"/>
</dbReference>
<evidence type="ECO:0000313" key="3">
    <source>
        <dbReference type="EMBL" id="KAL3083408.1"/>
    </source>
</evidence>
<keyword evidence="1" id="KW-0812">Transmembrane</keyword>
<protein>
    <submittedName>
        <fullName evidence="3">Uncharacterized protein</fullName>
    </submittedName>
</protein>
<reference evidence="3 4" key="1">
    <citation type="submission" date="2024-10" db="EMBL/GenBank/DDBJ databases">
        <authorList>
            <person name="Kim D."/>
        </authorList>
    </citation>
    <scope>NUCLEOTIDE SEQUENCE [LARGE SCALE GENOMIC DNA]</scope>
    <source>
        <strain evidence="3">Taebaek</strain>
    </source>
</reference>
<feature type="transmembrane region" description="Helical" evidence="1">
    <location>
        <begin position="61"/>
        <end position="79"/>
    </location>
</feature>
<comment type="caution">
    <text evidence="3">The sequence shown here is derived from an EMBL/GenBank/DDBJ whole genome shotgun (WGS) entry which is preliminary data.</text>
</comment>
<dbReference type="AlphaFoldDB" id="A0ABD2J422"/>
<name>A0ABD2J422_HETSC</name>
<accession>A0ABD2J422</accession>
<feature type="chain" id="PRO_5044811870" evidence="2">
    <location>
        <begin position="22"/>
        <end position="87"/>
    </location>
</feature>
<keyword evidence="2" id="KW-0732">Signal</keyword>